<protein>
    <submittedName>
        <fullName evidence="1">Uncharacterized protein</fullName>
    </submittedName>
</protein>
<name>A0A1L3LNT8_9HYPH</name>
<sequence>MPIIIIPFEDPYGLARPSGLRFAQINVPVLSQSIMTE</sequence>
<evidence type="ECO:0000313" key="2">
    <source>
        <dbReference type="Proteomes" id="UP000182306"/>
    </source>
</evidence>
<dbReference type="Proteomes" id="UP000182306">
    <property type="component" value="Chromosome"/>
</dbReference>
<dbReference type="KEGG" id="same:SAMCFNEI73_Ch2484"/>
<gene>
    <name evidence="1" type="ORF">SAMCFNEI73_Ch2484</name>
</gene>
<dbReference type="EMBL" id="CP013107">
    <property type="protein sequence ID" value="APG91762.1"/>
    <property type="molecule type" value="Genomic_DNA"/>
</dbReference>
<reference evidence="1 2" key="1">
    <citation type="submission" date="2015-10" db="EMBL/GenBank/DDBJ databases">
        <title>Genomic differences between typical nodule nitrogen-fixing rhizobial strains and those coming from bean seeds.</title>
        <authorList>
            <person name="Peralta H."/>
            <person name="Aguilar-Vera A."/>
            <person name="Diaz R."/>
            <person name="Mora Y."/>
            <person name="Martinez-Batallar G."/>
            <person name="Salazar E."/>
            <person name="Vargas-Lagunas C."/>
            <person name="Encarnacion S."/>
            <person name="Girard L."/>
            <person name="Mora J."/>
        </authorList>
    </citation>
    <scope>NUCLEOTIDE SEQUENCE [LARGE SCALE GENOMIC DNA]</scope>
    <source>
        <strain evidence="1 2">CFNEI 73</strain>
    </source>
</reference>
<evidence type="ECO:0000313" key="1">
    <source>
        <dbReference type="EMBL" id="APG91762.1"/>
    </source>
</evidence>
<proteinExistence type="predicted"/>
<dbReference type="AlphaFoldDB" id="A0A1L3LNT8"/>
<keyword evidence="2" id="KW-1185">Reference proteome</keyword>
<accession>A0A1L3LNT8</accession>
<organism evidence="1 2">
    <name type="scientific">Sinorhizobium americanum</name>
    <dbReference type="NCBI Taxonomy" id="194963"/>
    <lineage>
        <taxon>Bacteria</taxon>
        <taxon>Pseudomonadati</taxon>
        <taxon>Pseudomonadota</taxon>
        <taxon>Alphaproteobacteria</taxon>
        <taxon>Hyphomicrobiales</taxon>
        <taxon>Rhizobiaceae</taxon>
        <taxon>Sinorhizobium/Ensifer group</taxon>
        <taxon>Sinorhizobium</taxon>
    </lineage>
</organism>